<keyword evidence="2" id="KW-0067">ATP-binding</keyword>
<dbReference type="Gene3D" id="3.40.50.620">
    <property type="entry name" value="HUPs"/>
    <property type="match status" value="1"/>
</dbReference>
<evidence type="ECO:0000256" key="1">
    <source>
        <dbReference type="ARBA" id="ARBA00022694"/>
    </source>
</evidence>
<comment type="similarity">
    <text evidence="2">Belongs to the TmcAL family.</text>
</comment>
<gene>
    <name evidence="2" type="primary">tmcAL</name>
    <name evidence="3" type="ORF">RBATCC27255_01873</name>
</gene>
<dbReference type="RefSeq" id="WP_169923323.1">
    <property type="nucleotide sequence ID" value="NZ_CABMMZ010000073.1"/>
</dbReference>
<comment type="function">
    <text evidence="2">Catalyzes the formation of N(4)-acetylcytidine (ac(4)C) at the wobble position of elongator tRNA(Met), using acetate and ATP as substrates. First activates an acetate ion to form acetyladenylate (Ac-AMP) and then transfers the acetyl group to tRNA to form ac(4)C34.</text>
</comment>
<keyword evidence="2" id="KW-0694">RNA-binding</keyword>
<keyword evidence="2" id="KW-0820">tRNA-binding</keyword>
<dbReference type="Pfam" id="PF05636">
    <property type="entry name" value="HIGH_NTase1"/>
    <property type="match status" value="1"/>
</dbReference>
<feature type="binding site" evidence="2">
    <location>
        <begin position="6"/>
        <end position="19"/>
    </location>
    <ligand>
        <name>ATP</name>
        <dbReference type="ChEBI" id="CHEBI:30616"/>
    </ligand>
</feature>
<proteinExistence type="inferred from homology"/>
<dbReference type="PANTHER" id="PTHR37825">
    <property type="entry name" value="TRNA(MET) CYTIDINE ACETATE LIGASE"/>
    <property type="match status" value="1"/>
</dbReference>
<evidence type="ECO:0000313" key="3">
    <source>
        <dbReference type="EMBL" id="PKD27006.1"/>
    </source>
</evidence>
<dbReference type="Proteomes" id="UP000233425">
    <property type="component" value="Unassembled WGS sequence"/>
</dbReference>
<organism evidence="3 4">
    <name type="scientific">Ruminococcus bromii</name>
    <dbReference type="NCBI Taxonomy" id="40518"/>
    <lineage>
        <taxon>Bacteria</taxon>
        <taxon>Bacillati</taxon>
        <taxon>Bacillota</taxon>
        <taxon>Clostridia</taxon>
        <taxon>Eubacteriales</taxon>
        <taxon>Oscillospiraceae</taxon>
        <taxon>Ruminococcus</taxon>
    </lineage>
</organism>
<protein>
    <recommendedName>
        <fullName evidence="2">tRNA(Met) cytidine acetate ligase</fullName>
        <ecNumber evidence="2">6.3.4.-</ecNumber>
    </recommendedName>
</protein>
<dbReference type="GO" id="GO:0006400">
    <property type="term" value="P:tRNA modification"/>
    <property type="evidence" value="ECO:0007669"/>
    <property type="project" value="UniProtKB-UniRule"/>
</dbReference>
<dbReference type="GO" id="GO:0005737">
    <property type="term" value="C:cytoplasm"/>
    <property type="evidence" value="ECO:0007669"/>
    <property type="project" value="UniProtKB-SubCell"/>
</dbReference>
<keyword evidence="2" id="KW-0963">Cytoplasm</keyword>
<dbReference type="GO" id="GO:0005524">
    <property type="term" value="F:ATP binding"/>
    <property type="evidence" value="ECO:0007669"/>
    <property type="project" value="UniProtKB-KW"/>
</dbReference>
<comment type="caution">
    <text evidence="3">The sequence shown here is derived from an EMBL/GenBank/DDBJ whole genome shotgun (WGS) entry which is preliminary data.</text>
</comment>
<accession>A0A2N0UJ42</accession>
<dbReference type="GO" id="GO:0000049">
    <property type="term" value="F:tRNA binding"/>
    <property type="evidence" value="ECO:0007669"/>
    <property type="project" value="UniProtKB-KW"/>
</dbReference>
<feature type="binding site" evidence="2">
    <location>
        <position position="182"/>
    </location>
    <ligand>
        <name>ATP</name>
        <dbReference type="ChEBI" id="CHEBI:30616"/>
    </ligand>
</feature>
<dbReference type="InterPro" id="IPR014729">
    <property type="entry name" value="Rossmann-like_a/b/a_fold"/>
</dbReference>
<dbReference type="PANTHER" id="PTHR37825:SF1">
    <property type="entry name" value="TRNA(MET) CYTIDINE ACETATE LIGASE"/>
    <property type="match status" value="1"/>
</dbReference>
<evidence type="ECO:0000256" key="2">
    <source>
        <dbReference type="HAMAP-Rule" id="MF_01539"/>
    </source>
</evidence>
<sequence length="378" mass="40942">MATAVICEFNPFHNGHKYLLESAKKVLKEPIIAIMSGSFTQRGEVAVCDKFVRAKSALENGADLVLELPVVFSLSGAEGFARAGVAIASAFDCTNHLAFGSESGDCELLKRSANAVCDERVQALVRDGMKNGGYYPRELESAVKAVFGDGVSSVLCKPNNILAVEYIKALSGTSVEPFSVARTGVAHDSRIAGEGFASASHIREMLRNGENAKKYAPYVPDEITFSENLDRPLLYRLRTMTREEISKLPDVGEGLENRIADAAMQCSTSAEIADFVKTKRYTHARIRRILACALLGIEKAHTQIPIEYVRVLGFTKDGAELLKDCRLNVVTSAIAGLKIGGSTKALLEKDISAYNISALAYRVPKKGGLDFTTQIVKI</sequence>
<comment type="caution">
    <text evidence="2">Lacks conserved residue(s) required for the propagation of feature annotation.</text>
</comment>
<feature type="binding site" evidence="2">
    <location>
        <position position="159"/>
    </location>
    <ligand>
        <name>ATP</name>
        <dbReference type="ChEBI" id="CHEBI:30616"/>
    </ligand>
</feature>
<comment type="subcellular location">
    <subcellularLocation>
        <location evidence="2">Cytoplasm</location>
    </subcellularLocation>
</comment>
<dbReference type="GO" id="GO:0016879">
    <property type="term" value="F:ligase activity, forming carbon-nitrogen bonds"/>
    <property type="evidence" value="ECO:0007669"/>
    <property type="project" value="UniProtKB-UniRule"/>
</dbReference>
<feature type="binding site" evidence="2">
    <location>
        <position position="100"/>
    </location>
    <ligand>
        <name>ATP</name>
        <dbReference type="ChEBI" id="CHEBI:30616"/>
    </ligand>
</feature>
<dbReference type="GO" id="GO:0016740">
    <property type="term" value="F:transferase activity"/>
    <property type="evidence" value="ECO:0007669"/>
    <property type="project" value="UniProtKB-KW"/>
</dbReference>
<keyword evidence="2" id="KW-0547">Nucleotide-binding</keyword>
<keyword evidence="2" id="KW-0436">Ligase</keyword>
<dbReference type="EC" id="6.3.4.-" evidence="2"/>
<dbReference type="HAMAP" id="MF_01539">
    <property type="entry name" value="TmcAL"/>
    <property type="match status" value="1"/>
</dbReference>
<dbReference type="EMBL" id="NNSR01000073">
    <property type="protein sequence ID" value="PKD27006.1"/>
    <property type="molecule type" value="Genomic_DNA"/>
</dbReference>
<keyword evidence="3" id="KW-0808">Transferase</keyword>
<dbReference type="InterPro" id="IPR008513">
    <property type="entry name" value="tRNA(Met)_cyd_acetate_ligase"/>
</dbReference>
<name>A0A2N0UJ42_9FIRM</name>
<reference evidence="3" key="1">
    <citation type="journal article" date="2018" name="Environ. Microbiol.">
        <title>Sporulation capability and amylosome conservation among diverse human colonic and rumen isolates of the keystone starch-degrader Ruminococcus bromii.</title>
        <authorList>
            <person name="Mukhopadhya I."/>
            <person name="Morais S."/>
            <person name="Laverde-Gomez J."/>
            <person name="Sheridan P.O."/>
            <person name="Walker A.W."/>
            <person name="Kelly W."/>
            <person name="Klieve A.V."/>
            <person name="Ouwerkerk D."/>
            <person name="Duncan S.H."/>
            <person name="Louis P."/>
            <person name="Koropatkin N."/>
            <person name="Cockburn D."/>
            <person name="Kibler R."/>
            <person name="Cooper P.J."/>
            <person name="Sandoval C."/>
            <person name="Crost E."/>
            <person name="Juge N."/>
            <person name="Bayer E.A."/>
            <person name="Flint H.J."/>
        </authorList>
    </citation>
    <scope>NUCLEOTIDE SEQUENCE [LARGE SCALE GENOMIC DNA]</scope>
    <source>
        <strain evidence="3">ATCC 27255</strain>
    </source>
</reference>
<keyword evidence="1 2" id="KW-0819">tRNA processing</keyword>
<evidence type="ECO:0000313" key="4">
    <source>
        <dbReference type="Proteomes" id="UP000233425"/>
    </source>
</evidence>
<comment type="catalytic activity">
    <reaction evidence="2">
        <text>cytidine(34) in elongator tRNA(Met) + acetate + ATP = N(4)-acetylcytidine(34) in elongator tRNA(Met) + AMP + diphosphate</text>
        <dbReference type="Rhea" id="RHEA:58144"/>
        <dbReference type="Rhea" id="RHEA-COMP:10693"/>
        <dbReference type="Rhea" id="RHEA-COMP:10694"/>
        <dbReference type="ChEBI" id="CHEBI:30089"/>
        <dbReference type="ChEBI" id="CHEBI:30616"/>
        <dbReference type="ChEBI" id="CHEBI:33019"/>
        <dbReference type="ChEBI" id="CHEBI:74900"/>
        <dbReference type="ChEBI" id="CHEBI:82748"/>
        <dbReference type="ChEBI" id="CHEBI:456215"/>
    </reaction>
</comment>
<keyword evidence="4" id="KW-1185">Reference proteome</keyword>
<dbReference type="SUPFAM" id="SSF52374">
    <property type="entry name" value="Nucleotidylyl transferase"/>
    <property type="match status" value="1"/>
</dbReference>
<dbReference type="AlphaFoldDB" id="A0A2N0UJ42"/>